<dbReference type="InterPro" id="IPR042836">
    <property type="entry name" value="SIG15"/>
</dbReference>
<feature type="compositionally biased region" description="Polar residues" evidence="1">
    <location>
        <begin position="194"/>
        <end position="207"/>
    </location>
</feature>
<dbReference type="GO" id="GO:2001204">
    <property type="term" value="P:regulation of osteoclast development"/>
    <property type="evidence" value="ECO:0007669"/>
    <property type="project" value="TreeGrafter"/>
</dbReference>
<dbReference type="InterPro" id="IPR013783">
    <property type="entry name" value="Ig-like_fold"/>
</dbReference>
<evidence type="ECO:0000256" key="2">
    <source>
        <dbReference type="SAM" id="Phobius"/>
    </source>
</evidence>
<dbReference type="EMBL" id="JAFDVH010000010">
    <property type="protein sequence ID" value="KAG7469846.1"/>
    <property type="molecule type" value="Genomic_DNA"/>
</dbReference>
<comment type="caution">
    <text evidence="5">The sequence shown here is derived from an EMBL/GenBank/DDBJ whole genome shotgun (WGS) entry which is preliminary data.</text>
</comment>
<dbReference type="GO" id="GO:0045124">
    <property type="term" value="P:regulation of bone resorption"/>
    <property type="evidence" value="ECO:0007669"/>
    <property type="project" value="TreeGrafter"/>
</dbReference>
<dbReference type="GO" id="GO:0005886">
    <property type="term" value="C:plasma membrane"/>
    <property type="evidence" value="ECO:0007669"/>
    <property type="project" value="TreeGrafter"/>
</dbReference>
<dbReference type="InterPro" id="IPR003599">
    <property type="entry name" value="Ig_sub"/>
</dbReference>
<keyword evidence="2" id="KW-1133">Transmembrane helix</keyword>
<evidence type="ECO:0000313" key="6">
    <source>
        <dbReference type="Proteomes" id="UP001046870"/>
    </source>
</evidence>
<evidence type="ECO:0000256" key="3">
    <source>
        <dbReference type="SAM" id="SignalP"/>
    </source>
</evidence>
<dbReference type="Gene3D" id="2.60.40.10">
    <property type="entry name" value="Immunoglobulins"/>
    <property type="match status" value="2"/>
</dbReference>
<dbReference type="PROSITE" id="PS50835">
    <property type="entry name" value="IG_LIKE"/>
    <property type="match status" value="1"/>
</dbReference>
<sequence length="287" mass="31453">MDPKHLSTFIALLLLHAAAGHDDGWSMKVAPEVRAIEGYPVVLPCSFTHPHRTHHSSMLVLWKLGHGAMGTVLFQCSSQNDSHHCQTQPHQDHRYRLEGNPHEHDLSLRINSAALEDSGRYFCHVELPGYPRASYENKMGTRLRVEAAPRILGLSVEGSEESGYRALCRVQGSPLPDIQWSGPEELLEGAEPSPLSQEAPSQHHTSSLLKDITPGEQYVCSASNPLGRDQATLYLLPPTPNQPASGAAPLLLLLSFSLGAKVILLLVWGAWLVREGGLSSWFSCKAQ</sequence>
<protein>
    <recommendedName>
        <fullName evidence="4">Ig-like domain-containing protein</fullName>
    </recommendedName>
</protein>
<reference evidence="5" key="1">
    <citation type="submission" date="2021-01" db="EMBL/GenBank/DDBJ databases">
        <authorList>
            <person name="Zahm M."/>
            <person name="Roques C."/>
            <person name="Cabau C."/>
            <person name="Klopp C."/>
            <person name="Donnadieu C."/>
            <person name="Jouanno E."/>
            <person name="Lampietro C."/>
            <person name="Louis A."/>
            <person name="Herpin A."/>
            <person name="Echchiki A."/>
            <person name="Berthelot C."/>
            <person name="Parey E."/>
            <person name="Roest-Crollius H."/>
            <person name="Braasch I."/>
            <person name="Postlethwait J."/>
            <person name="Bobe J."/>
            <person name="Montfort J."/>
            <person name="Bouchez O."/>
            <person name="Begum T."/>
            <person name="Mejri S."/>
            <person name="Adams A."/>
            <person name="Chen W.-J."/>
            <person name="Guiguen Y."/>
        </authorList>
    </citation>
    <scope>NUCLEOTIDE SEQUENCE</scope>
    <source>
        <strain evidence="5">YG-15Mar2019-1</strain>
        <tissue evidence="5">Brain</tissue>
    </source>
</reference>
<evidence type="ECO:0000256" key="1">
    <source>
        <dbReference type="SAM" id="MobiDB-lite"/>
    </source>
</evidence>
<evidence type="ECO:0000259" key="4">
    <source>
        <dbReference type="PROSITE" id="PS50835"/>
    </source>
</evidence>
<keyword evidence="3" id="KW-0732">Signal</keyword>
<keyword evidence="2" id="KW-0472">Membrane</keyword>
<name>A0A9D3Q152_MEGAT</name>
<gene>
    <name evidence="5" type="ORF">MATL_G00133190</name>
</gene>
<keyword evidence="6" id="KW-1185">Reference proteome</keyword>
<dbReference type="InterPro" id="IPR007110">
    <property type="entry name" value="Ig-like_dom"/>
</dbReference>
<dbReference type="AlphaFoldDB" id="A0A9D3Q152"/>
<evidence type="ECO:0000313" key="5">
    <source>
        <dbReference type="EMBL" id="KAG7469846.1"/>
    </source>
</evidence>
<feature type="region of interest" description="Disordered" evidence="1">
    <location>
        <begin position="186"/>
        <end position="207"/>
    </location>
</feature>
<accession>A0A9D3Q152</accession>
<dbReference type="OrthoDB" id="6152887at2759"/>
<dbReference type="PANTHER" id="PTHR46942:SF1">
    <property type="entry name" value="SIALIC ACID-BINDING IG-LIKE LECTIN 15"/>
    <property type="match status" value="1"/>
</dbReference>
<dbReference type="PANTHER" id="PTHR46942">
    <property type="entry name" value="SIALIC ACID-BINDING IG-LIKE LECTIN 15"/>
    <property type="match status" value="1"/>
</dbReference>
<dbReference type="Pfam" id="PF07686">
    <property type="entry name" value="V-set"/>
    <property type="match status" value="1"/>
</dbReference>
<feature type="chain" id="PRO_5038394492" description="Ig-like domain-containing protein" evidence="3">
    <location>
        <begin position="21"/>
        <end position="287"/>
    </location>
</feature>
<keyword evidence="2" id="KW-0812">Transmembrane</keyword>
<dbReference type="SUPFAM" id="SSF48726">
    <property type="entry name" value="Immunoglobulin"/>
    <property type="match status" value="2"/>
</dbReference>
<feature type="domain" description="Ig-like" evidence="4">
    <location>
        <begin position="3"/>
        <end position="140"/>
    </location>
</feature>
<dbReference type="Proteomes" id="UP001046870">
    <property type="component" value="Chromosome 10"/>
</dbReference>
<dbReference type="InterPro" id="IPR013106">
    <property type="entry name" value="Ig_V-set"/>
</dbReference>
<dbReference type="SMART" id="SM00409">
    <property type="entry name" value="IG"/>
    <property type="match status" value="1"/>
</dbReference>
<feature type="signal peptide" evidence="3">
    <location>
        <begin position="1"/>
        <end position="20"/>
    </location>
</feature>
<feature type="transmembrane region" description="Helical" evidence="2">
    <location>
        <begin position="250"/>
        <end position="273"/>
    </location>
</feature>
<proteinExistence type="predicted"/>
<dbReference type="InterPro" id="IPR036179">
    <property type="entry name" value="Ig-like_dom_sf"/>
</dbReference>
<dbReference type="GO" id="GO:0032956">
    <property type="term" value="P:regulation of actin cytoskeleton organization"/>
    <property type="evidence" value="ECO:0007669"/>
    <property type="project" value="TreeGrafter"/>
</dbReference>
<organism evidence="5 6">
    <name type="scientific">Megalops atlanticus</name>
    <name type="common">Tarpon</name>
    <name type="synonym">Clupea gigantea</name>
    <dbReference type="NCBI Taxonomy" id="7932"/>
    <lineage>
        <taxon>Eukaryota</taxon>
        <taxon>Metazoa</taxon>
        <taxon>Chordata</taxon>
        <taxon>Craniata</taxon>
        <taxon>Vertebrata</taxon>
        <taxon>Euteleostomi</taxon>
        <taxon>Actinopterygii</taxon>
        <taxon>Neopterygii</taxon>
        <taxon>Teleostei</taxon>
        <taxon>Elopiformes</taxon>
        <taxon>Megalopidae</taxon>
        <taxon>Megalops</taxon>
    </lineage>
</organism>